<evidence type="ECO:0000256" key="1">
    <source>
        <dbReference type="ARBA" id="ARBA00022737"/>
    </source>
</evidence>
<dbReference type="PROSITE" id="PS50088">
    <property type="entry name" value="ANK_REPEAT"/>
    <property type="match status" value="1"/>
</dbReference>
<dbReference type="EMBL" id="JALJOU010000007">
    <property type="protein sequence ID" value="KAK9842603.1"/>
    <property type="molecule type" value="Genomic_DNA"/>
</dbReference>
<name>A0AAW1S8K4_9CHLO</name>
<dbReference type="AlphaFoldDB" id="A0AAW1S8K4"/>
<comment type="caution">
    <text evidence="4">The sequence shown here is derived from an EMBL/GenBank/DDBJ whole genome shotgun (WGS) entry which is preliminary data.</text>
</comment>
<accession>A0AAW1S8K4</accession>
<dbReference type="InterPro" id="IPR036770">
    <property type="entry name" value="Ankyrin_rpt-contain_sf"/>
</dbReference>
<dbReference type="InterPro" id="IPR002110">
    <property type="entry name" value="Ankyrin_rpt"/>
</dbReference>
<dbReference type="SUPFAM" id="SSF48403">
    <property type="entry name" value="Ankyrin repeat"/>
    <property type="match status" value="1"/>
</dbReference>
<keyword evidence="1" id="KW-0677">Repeat</keyword>
<dbReference type="PANTHER" id="PTHR24201">
    <property type="entry name" value="ANK_REP_REGION DOMAIN-CONTAINING PROTEIN"/>
    <property type="match status" value="1"/>
</dbReference>
<keyword evidence="5" id="KW-1185">Reference proteome</keyword>
<dbReference type="PROSITE" id="PS50297">
    <property type="entry name" value="ANK_REP_REGION"/>
    <property type="match status" value="1"/>
</dbReference>
<protein>
    <submittedName>
        <fullName evidence="4">Uncharacterized protein</fullName>
    </submittedName>
</protein>
<reference evidence="4 5" key="1">
    <citation type="journal article" date="2024" name="Nat. Commun.">
        <title>Phylogenomics reveals the evolutionary origins of lichenization in chlorophyte algae.</title>
        <authorList>
            <person name="Puginier C."/>
            <person name="Libourel C."/>
            <person name="Otte J."/>
            <person name="Skaloud P."/>
            <person name="Haon M."/>
            <person name="Grisel S."/>
            <person name="Petersen M."/>
            <person name="Berrin J.G."/>
            <person name="Delaux P.M."/>
            <person name="Dal Grande F."/>
            <person name="Keller J."/>
        </authorList>
    </citation>
    <scope>NUCLEOTIDE SEQUENCE [LARGE SCALE GENOMIC DNA]</scope>
    <source>
        <strain evidence="4 5">SAG 245.80</strain>
    </source>
</reference>
<dbReference type="Pfam" id="PF00023">
    <property type="entry name" value="Ank"/>
    <property type="match status" value="1"/>
</dbReference>
<dbReference type="Gene3D" id="1.25.40.20">
    <property type="entry name" value="Ankyrin repeat-containing domain"/>
    <property type="match status" value="1"/>
</dbReference>
<evidence type="ECO:0000313" key="4">
    <source>
        <dbReference type="EMBL" id="KAK9842603.1"/>
    </source>
</evidence>
<dbReference type="SMART" id="SM00248">
    <property type="entry name" value="ANK"/>
    <property type="match status" value="1"/>
</dbReference>
<dbReference type="PANTHER" id="PTHR24201:SF15">
    <property type="entry name" value="ANKYRIN REPEAT DOMAIN-CONTAINING PROTEIN 66"/>
    <property type="match status" value="1"/>
</dbReference>
<feature type="repeat" description="ANK" evidence="3">
    <location>
        <begin position="53"/>
        <end position="85"/>
    </location>
</feature>
<evidence type="ECO:0000256" key="3">
    <source>
        <dbReference type="PROSITE-ProRule" id="PRU00023"/>
    </source>
</evidence>
<evidence type="ECO:0000313" key="5">
    <source>
        <dbReference type="Proteomes" id="UP001445335"/>
    </source>
</evidence>
<evidence type="ECO:0000256" key="2">
    <source>
        <dbReference type="ARBA" id="ARBA00023043"/>
    </source>
</evidence>
<dbReference type="InterPro" id="IPR050776">
    <property type="entry name" value="Ank_Repeat/CDKN_Inhibitor"/>
</dbReference>
<keyword evidence="2 3" id="KW-0040">ANK repeat</keyword>
<gene>
    <name evidence="4" type="ORF">WJX81_008535</name>
</gene>
<dbReference type="Proteomes" id="UP001445335">
    <property type="component" value="Unassembled WGS sequence"/>
</dbReference>
<organism evidence="4 5">
    <name type="scientific">Elliptochloris bilobata</name>
    <dbReference type="NCBI Taxonomy" id="381761"/>
    <lineage>
        <taxon>Eukaryota</taxon>
        <taxon>Viridiplantae</taxon>
        <taxon>Chlorophyta</taxon>
        <taxon>core chlorophytes</taxon>
        <taxon>Trebouxiophyceae</taxon>
        <taxon>Trebouxiophyceae incertae sedis</taxon>
        <taxon>Elliptochloris clade</taxon>
        <taxon>Elliptochloris</taxon>
    </lineage>
</organism>
<proteinExistence type="predicted"/>
<sequence>MAGSAGVLVLSKAEHPIFDHLLLEQLASGLATVADIARALAAGWDPNTPRPESGDTPLHLAARSGSLEVCKALVASGANLLARNNKNRTPSGQRSVGCAEVADFLRAAEAAAAVVQQDRWGQKLQQAQTASACATQTL</sequence>